<dbReference type="EMBL" id="JADIMU010000064">
    <property type="protein sequence ID" value="MBO8443924.1"/>
    <property type="molecule type" value="Genomic_DNA"/>
</dbReference>
<feature type="transmembrane region" description="Helical" evidence="3">
    <location>
        <begin position="112"/>
        <end position="134"/>
    </location>
</feature>
<dbReference type="PANTHER" id="PTHR34295:SF1">
    <property type="entry name" value="BIOTIN TRANSPORTER BIOY"/>
    <property type="match status" value="1"/>
</dbReference>
<dbReference type="PANTHER" id="PTHR34295">
    <property type="entry name" value="BIOTIN TRANSPORTER BIOY"/>
    <property type="match status" value="1"/>
</dbReference>
<feature type="transmembrane region" description="Helical" evidence="3">
    <location>
        <begin position="57"/>
        <end position="80"/>
    </location>
</feature>
<keyword evidence="3" id="KW-0812">Transmembrane</keyword>
<evidence type="ECO:0000256" key="3">
    <source>
        <dbReference type="SAM" id="Phobius"/>
    </source>
</evidence>
<proteinExistence type="inferred from homology"/>
<keyword evidence="2 3" id="KW-0472">Membrane</keyword>
<keyword evidence="2" id="KW-0813">Transport</keyword>
<gene>
    <name evidence="4" type="ORF">IAC42_09265</name>
</gene>
<evidence type="ECO:0000313" key="4">
    <source>
        <dbReference type="EMBL" id="MBO8443924.1"/>
    </source>
</evidence>
<accession>A0A9D9HAG6</accession>
<dbReference type="PIRSF" id="PIRSF016661">
    <property type="entry name" value="BioY"/>
    <property type="match status" value="1"/>
</dbReference>
<keyword evidence="3" id="KW-1133">Transmembrane helix</keyword>
<dbReference type="Gene3D" id="1.10.1760.20">
    <property type="match status" value="1"/>
</dbReference>
<sequence>MDRKTTVTIILVSLFAALTAVGAFIRIPIPPVPITLQTLFALLCGLVLPLPQSLFSILVYLFLGLVGLPIFTTGGGIAAMTGPTGGYLIGLLPAVLAEGLVMRLWRTGSRASFIVASLVGTVCIYIPGLLWLGFSRSLSLAATLASGLYPFIVGDVLKLIVASQVAYATSSRVRLLMTQGGEED</sequence>
<dbReference type="InterPro" id="IPR003784">
    <property type="entry name" value="BioY"/>
</dbReference>
<feature type="transmembrane region" description="Helical" evidence="3">
    <location>
        <begin position="86"/>
        <end position="105"/>
    </location>
</feature>
<feature type="transmembrane region" description="Helical" evidence="3">
    <location>
        <begin position="146"/>
        <end position="167"/>
    </location>
</feature>
<organism evidence="4 5">
    <name type="scientific">Candidatus Aphodenecus pullistercoris</name>
    <dbReference type="NCBI Taxonomy" id="2840669"/>
    <lineage>
        <taxon>Bacteria</taxon>
        <taxon>Pseudomonadati</taxon>
        <taxon>Spirochaetota</taxon>
        <taxon>Spirochaetia</taxon>
        <taxon>Spirochaetales</taxon>
        <taxon>Candidatus Aphodenecus</taxon>
    </lineage>
</organism>
<evidence type="ECO:0000256" key="2">
    <source>
        <dbReference type="PIRNR" id="PIRNR016661"/>
    </source>
</evidence>
<comment type="subcellular location">
    <subcellularLocation>
        <location evidence="2">Cell membrane</location>
        <topology evidence="2">Multi-pass membrane protein</topology>
    </subcellularLocation>
</comment>
<dbReference type="AlphaFoldDB" id="A0A9D9HAG6"/>
<feature type="transmembrane region" description="Helical" evidence="3">
    <location>
        <begin position="32"/>
        <end position="50"/>
    </location>
</feature>
<evidence type="ECO:0000313" key="5">
    <source>
        <dbReference type="Proteomes" id="UP000823633"/>
    </source>
</evidence>
<reference evidence="4" key="2">
    <citation type="journal article" date="2021" name="PeerJ">
        <title>Extensive microbial diversity within the chicken gut microbiome revealed by metagenomics and culture.</title>
        <authorList>
            <person name="Gilroy R."/>
            <person name="Ravi A."/>
            <person name="Getino M."/>
            <person name="Pursley I."/>
            <person name="Horton D.L."/>
            <person name="Alikhan N.F."/>
            <person name="Baker D."/>
            <person name="Gharbi K."/>
            <person name="Hall N."/>
            <person name="Watson M."/>
            <person name="Adriaenssens E.M."/>
            <person name="Foster-Nyarko E."/>
            <person name="Jarju S."/>
            <person name="Secka A."/>
            <person name="Antonio M."/>
            <person name="Oren A."/>
            <person name="Chaudhuri R.R."/>
            <person name="La Ragione R."/>
            <person name="Hildebrand F."/>
            <person name="Pallen M.J."/>
        </authorList>
    </citation>
    <scope>NUCLEOTIDE SEQUENCE</scope>
    <source>
        <strain evidence="4">11167</strain>
    </source>
</reference>
<dbReference type="GO" id="GO:0005886">
    <property type="term" value="C:plasma membrane"/>
    <property type="evidence" value="ECO:0007669"/>
    <property type="project" value="UniProtKB-SubCell"/>
</dbReference>
<dbReference type="Proteomes" id="UP000823633">
    <property type="component" value="Unassembled WGS sequence"/>
</dbReference>
<dbReference type="GO" id="GO:0015225">
    <property type="term" value="F:biotin transmembrane transporter activity"/>
    <property type="evidence" value="ECO:0007669"/>
    <property type="project" value="UniProtKB-UniRule"/>
</dbReference>
<keyword evidence="2" id="KW-1003">Cell membrane</keyword>
<reference evidence="4" key="1">
    <citation type="submission" date="2020-10" db="EMBL/GenBank/DDBJ databases">
        <authorList>
            <person name="Gilroy R."/>
        </authorList>
    </citation>
    <scope>NUCLEOTIDE SEQUENCE</scope>
    <source>
        <strain evidence="4">11167</strain>
    </source>
</reference>
<name>A0A9D9HAG6_9SPIR</name>
<evidence type="ECO:0000256" key="1">
    <source>
        <dbReference type="ARBA" id="ARBA00010692"/>
    </source>
</evidence>
<comment type="similarity">
    <text evidence="1 2">Belongs to the BioY family.</text>
</comment>
<comment type="caution">
    <text evidence="4">The sequence shown here is derived from an EMBL/GenBank/DDBJ whole genome shotgun (WGS) entry which is preliminary data.</text>
</comment>
<protein>
    <recommendedName>
        <fullName evidence="2">Biotin transporter</fullName>
    </recommendedName>
</protein>
<dbReference type="Pfam" id="PF02632">
    <property type="entry name" value="BioY"/>
    <property type="match status" value="1"/>
</dbReference>